<evidence type="ECO:0000313" key="2">
    <source>
        <dbReference type="EMBL" id="CAH1983978.1"/>
    </source>
</evidence>
<dbReference type="InterPro" id="IPR029526">
    <property type="entry name" value="PGBD"/>
</dbReference>
<accession>A0A9P0KXT6</accession>
<dbReference type="AlphaFoldDB" id="A0A9P0KXT6"/>
<dbReference type="OrthoDB" id="5876240at2759"/>
<keyword evidence="3" id="KW-1185">Reference proteome</keyword>
<reference evidence="2" key="1">
    <citation type="submission" date="2022-03" db="EMBL/GenBank/DDBJ databases">
        <authorList>
            <person name="Sayadi A."/>
        </authorList>
    </citation>
    <scope>NUCLEOTIDE SEQUENCE</scope>
</reference>
<gene>
    <name evidence="2" type="ORF">ACAOBT_LOCUS15847</name>
</gene>
<feature type="domain" description="PiggyBac transposable element-derived protein" evidence="1">
    <location>
        <begin position="4"/>
        <end position="74"/>
    </location>
</feature>
<dbReference type="PANTHER" id="PTHR47272:SF2">
    <property type="entry name" value="PIGGYBAC TRANSPOSABLE ELEMENT-DERIVED PROTEIN 3-LIKE"/>
    <property type="match status" value="1"/>
</dbReference>
<evidence type="ECO:0000259" key="1">
    <source>
        <dbReference type="Pfam" id="PF13843"/>
    </source>
</evidence>
<name>A0A9P0KXT6_ACAOB</name>
<dbReference type="Pfam" id="PF13843">
    <property type="entry name" value="DDE_Tnp_1_7"/>
    <property type="match status" value="1"/>
</dbReference>
<evidence type="ECO:0000313" key="3">
    <source>
        <dbReference type="Proteomes" id="UP001152888"/>
    </source>
</evidence>
<dbReference type="EMBL" id="CAKOFQ010006949">
    <property type="protein sequence ID" value="CAH1983978.1"/>
    <property type="molecule type" value="Genomic_DNA"/>
</dbReference>
<proteinExistence type="predicted"/>
<protein>
    <recommendedName>
        <fullName evidence="1">PiggyBac transposable element-derived protein domain-containing protein</fullName>
    </recommendedName>
</protein>
<dbReference type="Proteomes" id="UP001152888">
    <property type="component" value="Unassembled WGS sequence"/>
</dbReference>
<dbReference type="PANTHER" id="PTHR47272">
    <property type="entry name" value="DDE_TNP_1_7 DOMAIN-CONTAINING PROTEIN"/>
    <property type="match status" value="1"/>
</dbReference>
<comment type="caution">
    <text evidence="2">The sequence shown here is derived from an EMBL/GenBank/DDBJ whole genome shotgun (WGS) entry which is preliminary data.</text>
</comment>
<sequence>MGKGDCQTLFSDQGVIAHLWKDSKEVLILSRCHKDEMGTVERRQQAGTKINVPCPEAIKAYNGCMGGVDLSDEMSVI</sequence>
<organism evidence="2 3">
    <name type="scientific">Acanthoscelides obtectus</name>
    <name type="common">Bean weevil</name>
    <name type="synonym">Bruchus obtectus</name>
    <dbReference type="NCBI Taxonomy" id="200917"/>
    <lineage>
        <taxon>Eukaryota</taxon>
        <taxon>Metazoa</taxon>
        <taxon>Ecdysozoa</taxon>
        <taxon>Arthropoda</taxon>
        <taxon>Hexapoda</taxon>
        <taxon>Insecta</taxon>
        <taxon>Pterygota</taxon>
        <taxon>Neoptera</taxon>
        <taxon>Endopterygota</taxon>
        <taxon>Coleoptera</taxon>
        <taxon>Polyphaga</taxon>
        <taxon>Cucujiformia</taxon>
        <taxon>Chrysomeloidea</taxon>
        <taxon>Chrysomelidae</taxon>
        <taxon>Bruchinae</taxon>
        <taxon>Bruchini</taxon>
        <taxon>Acanthoscelides</taxon>
    </lineage>
</organism>